<evidence type="ECO:0000256" key="1">
    <source>
        <dbReference type="SAM" id="MobiDB-lite"/>
    </source>
</evidence>
<dbReference type="AlphaFoldDB" id="A0A6C0GJR1"/>
<dbReference type="RefSeq" id="WP_162443924.1">
    <property type="nucleotide sequence ID" value="NZ_CP048222.1"/>
</dbReference>
<keyword evidence="2" id="KW-1133">Transmembrane helix</keyword>
<evidence type="ECO:0000256" key="2">
    <source>
        <dbReference type="SAM" id="Phobius"/>
    </source>
</evidence>
<dbReference type="EMBL" id="CP048222">
    <property type="protein sequence ID" value="QHT67902.1"/>
    <property type="molecule type" value="Genomic_DNA"/>
</dbReference>
<keyword evidence="2" id="KW-0472">Membrane</keyword>
<protein>
    <submittedName>
        <fullName evidence="3">ATPase</fullName>
    </submittedName>
</protein>
<organism evidence="3 4">
    <name type="scientific">Rhodocytophaga rosea</name>
    <dbReference type="NCBI Taxonomy" id="2704465"/>
    <lineage>
        <taxon>Bacteria</taxon>
        <taxon>Pseudomonadati</taxon>
        <taxon>Bacteroidota</taxon>
        <taxon>Cytophagia</taxon>
        <taxon>Cytophagales</taxon>
        <taxon>Rhodocytophagaceae</taxon>
        <taxon>Rhodocytophaga</taxon>
    </lineage>
</organism>
<feature type="compositionally biased region" description="Basic and acidic residues" evidence="1">
    <location>
        <begin position="676"/>
        <end position="775"/>
    </location>
</feature>
<feature type="region of interest" description="Disordered" evidence="1">
    <location>
        <begin position="1087"/>
        <end position="1118"/>
    </location>
</feature>
<keyword evidence="2" id="KW-0812">Transmembrane</keyword>
<gene>
    <name evidence="3" type="ORF">GXP67_15275</name>
</gene>
<feature type="transmembrane region" description="Helical" evidence="2">
    <location>
        <begin position="158"/>
        <end position="177"/>
    </location>
</feature>
<reference evidence="3 4" key="1">
    <citation type="submission" date="2020-01" db="EMBL/GenBank/DDBJ databases">
        <authorList>
            <person name="Kim M.K."/>
        </authorList>
    </citation>
    <scope>NUCLEOTIDE SEQUENCE [LARGE SCALE GENOMIC DNA]</scope>
    <source>
        <strain evidence="3 4">172606-1</strain>
    </source>
</reference>
<feature type="region of interest" description="Disordered" evidence="1">
    <location>
        <begin position="1031"/>
        <end position="1054"/>
    </location>
</feature>
<evidence type="ECO:0000313" key="4">
    <source>
        <dbReference type="Proteomes" id="UP000480178"/>
    </source>
</evidence>
<feature type="compositionally biased region" description="Basic and acidic residues" evidence="1">
    <location>
        <begin position="1035"/>
        <end position="1047"/>
    </location>
</feature>
<dbReference type="KEGG" id="rhoz:GXP67_15275"/>
<accession>A0A6C0GJR1</accession>
<feature type="compositionally biased region" description="Basic and acidic residues" evidence="1">
    <location>
        <begin position="1087"/>
        <end position="1113"/>
    </location>
</feature>
<feature type="transmembrane region" description="Helical" evidence="2">
    <location>
        <begin position="24"/>
        <end position="43"/>
    </location>
</feature>
<dbReference type="Proteomes" id="UP000480178">
    <property type="component" value="Chromosome"/>
</dbReference>
<feature type="region of interest" description="Disordered" evidence="1">
    <location>
        <begin position="676"/>
        <end position="831"/>
    </location>
</feature>
<feature type="compositionally biased region" description="Low complexity" evidence="1">
    <location>
        <begin position="793"/>
        <end position="817"/>
    </location>
</feature>
<feature type="transmembrane region" description="Helical" evidence="2">
    <location>
        <begin position="55"/>
        <end position="77"/>
    </location>
</feature>
<keyword evidence="4" id="KW-1185">Reference proteome</keyword>
<name>A0A6C0GJR1_9BACT</name>
<proteinExistence type="predicted"/>
<evidence type="ECO:0000313" key="3">
    <source>
        <dbReference type="EMBL" id="QHT67902.1"/>
    </source>
</evidence>
<sequence length="1156" mass="133792">MSGASYQNLVDKLTAYKRKYYSNLLIRGIIVSTALLLSAFLIVNTLEYYGNFNPVLRGLLFFSFLSLFLFSTVYWIVNPILKLYNINHPLSDEEAAVQIGKFFPEIKDKLLNTVQLHSLSHSQNELLQASIAQKTQSLSIVNFKDAVDFRENNRYVKYVAVPFVIIVCLFIFSPQFLTESSARIVNFNKTYVPAAPFSFLLKNSSLDVFKNEDFTVYLNMQGKAIPENVFISYNDRRYKMTSLEGNSFSYTFSKIQKAIDFSFDAAGFNSTSFSLNLITRPSLTQFNAQVNYPVYLNRANDNFNNVGNLVVPEGSQITWSFSSVETDSLLVAFDNNTDFVSAQKRSNNKFQFTKEAESSLPYQIKLKNTYGANKEDIKYYLEVIPDQYPKINVEYFRDTTLYNYIILGGNIADDYGLNKLSLHYKVIRSDGSTNQNFRSMAIGIQPKQAIQKFYYQWELDSLNLNPGEKLEYFVQVWDNDGVNGSKSTRSTHFTFQLPTEAELEKDLIKEVDQTKGGMSSALNKVDKIKKEINNLENRLKSKKTLDFQDKKMIEDLLNKKAELMKEVESLQKQVDELNQKRERFSESSPKLTEKVEQLQKLMDELLDDETKKLYDELKKLLESNRNNASDLLEKIDKKEANFEKEIARALEMFKQIQFEQKLEKEIADLNKLAEEQKELSEKSLDDKKTKEDKKSNDDKLNEQKKDEKSTDKSEVLKEQAEKNQENKDANKDNPEQSLKQDEKQSLEEKQKELNQKFEDTKKALEELKELNKSMEEPNEMQNTSEEEQKISEEQQNSMEQLQKNQNKKASQSQKNASEQMQEMAEKLSQMQSEMEMEQTQENLDHLRDILENLITLSFDQEKLMKDFRNVNLSDPRFVKLSQEQLKLKDDAKIIEDSLYSLAKRVFQIESFVTREVSAMKEYMDESAEGIKERRLNIATGNQQLAMTSMNNLALLLNDVLKQLQDQMSSMAKSGKKQKGNKKTPGLSELQQQLNNKIQQLQQSGKSGKELSEELAKLAAEQEMLRNALQQLQKGRAKDKGKNEKGGEGEDGTLSDILKKMEETEKELVNKNLNNQTINRQKEILTRLLDSEKAQKERDEEERREAEQAKEKPRTPPSQFADYIKAKEKQIELLKTVPPSLSPYYRKEVDEYFKKID</sequence>